<name>Q23R93_TETTS</name>
<evidence type="ECO:0000313" key="1">
    <source>
        <dbReference type="EMBL" id="EAR99155.2"/>
    </source>
</evidence>
<accession>Q23R93</accession>
<sequence>MTNKRFIKKNDSELFKQFCFEFNQQLDIQIQKLEQIRSVVYQCVHRQAKPLIDSQLNKDLKMINKYIEIMTEDDQKTIFQKTLITFYAYKNQFDSLNYLINTKLKEYSYYQTKPFSTNRKLYDNIVHKREILYNFYNSLSDCDSPCKIRDDVFKF</sequence>
<dbReference type="AlphaFoldDB" id="Q23R93"/>
<organism evidence="1 2">
    <name type="scientific">Tetrahymena thermophila (strain SB210)</name>
    <dbReference type="NCBI Taxonomy" id="312017"/>
    <lineage>
        <taxon>Eukaryota</taxon>
        <taxon>Sar</taxon>
        <taxon>Alveolata</taxon>
        <taxon>Ciliophora</taxon>
        <taxon>Intramacronucleata</taxon>
        <taxon>Oligohymenophorea</taxon>
        <taxon>Hymenostomatida</taxon>
        <taxon>Tetrahymenina</taxon>
        <taxon>Tetrahymenidae</taxon>
        <taxon>Tetrahymena</taxon>
    </lineage>
</organism>
<keyword evidence="2" id="KW-1185">Reference proteome</keyword>
<dbReference type="EMBL" id="GG662644">
    <property type="protein sequence ID" value="EAR99155.2"/>
    <property type="molecule type" value="Genomic_DNA"/>
</dbReference>
<dbReference type="InParanoid" id="Q23R93"/>
<gene>
    <name evidence="1" type="ORF">TTHERM_00389950</name>
</gene>
<dbReference type="GeneID" id="7834822"/>
<protein>
    <submittedName>
        <fullName evidence="1">Uncharacterized protein</fullName>
    </submittedName>
</protein>
<proteinExistence type="predicted"/>
<dbReference type="KEGG" id="tet:TTHERM_00389950"/>
<dbReference type="RefSeq" id="XP_001019400.2">
    <property type="nucleotide sequence ID" value="XM_001019400.2"/>
</dbReference>
<reference evidence="2" key="1">
    <citation type="journal article" date="2006" name="PLoS Biol.">
        <title>Macronuclear genome sequence of the ciliate Tetrahymena thermophila, a model eukaryote.</title>
        <authorList>
            <person name="Eisen J.A."/>
            <person name="Coyne R.S."/>
            <person name="Wu M."/>
            <person name="Wu D."/>
            <person name="Thiagarajan M."/>
            <person name="Wortman J.R."/>
            <person name="Badger J.H."/>
            <person name="Ren Q."/>
            <person name="Amedeo P."/>
            <person name="Jones K.M."/>
            <person name="Tallon L.J."/>
            <person name="Delcher A.L."/>
            <person name="Salzberg S.L."/>
            <person name="Silva J.C."/>
            <person name="Haas B.J."/>
            <person name="Majoros W.H."/>
            <person name="Farzad M."/>
            <person name="Carlton J.M."/>
            <person name="Smith R.K. Jr."/>
            <person name="Garg J."/>
            <person name="Pearlman R.E."/>
            <person name="Karrer K.M."/>
            <person name="Sun L."/>
            <person name="Manning G."/>
            <person name="Elde N.C."/>
            <person name="Turkewitz A.P."/>
            <person name="Asai D.J."/>
            <person name="Wilkes D.E."/>
            <person name="Wang Y."/>
            <person name="Cai H."/>
            <person name="Collins K."/>
            <person name="Stewart B.A."/>
            <person name="Lee S.R."/>
            <person name="Wilamowska K."/>
            <person name="Weinberg Z."/>
            <person name="Ruzzo W.L."/>
            <person name="Wloga D."/>
            <person name="Gaertig J."/>
            <person name="Frankel J."/>
            <person name="Tsao C.-C."/>
            <person name="Gorovsky M.A."/>
            <person name="Keeling P.J."/>
            <person name="Waller R.F."/>
            <person name="Patron N.J."/>
            <person name="Cherry J.M."/>
            <person name="Stover N.A."/>
            <person name="Krieger C.J."/>
            <person name="del Toro C."/>
            <person name="Ryder H.F."/>
            <person name="Williamson S.C."/>
            <person name="Barbeau R.A."/>
            <person name="Hamilton E.P."/>
            <person name="Orias E."/>
        </authorList>
    </citation>
    <scope>NUCLEOTIDE SEQUENCE [LARGE SCALE GENOMIC DNA]</scope>
    <source>
        <strain evidence="2">SB210</strain>
    </source>
</reference>
<dbReference type="HOGENOM" id="CLU_1690284_0_0_1"/>
<dbReference type="Proteomes" id="UP000009168">
    <property type="component" value="Unassembled WGS sequence"/>
</dbReference>
<evidence type="ECO:0000313" key="2">
    <source>
        <dbReference type="Proteomes" id="UP000009168"/>
    </source>
</evidence>